<name>A0A8J3H954_9RHOB</name>
<dbReference type="PRINTS" id="PR00412">
    <property type="entry name" value="EPOXHYDRLASE"/>
</dbReference>
<dbReference type="InterPro" id="IPR000073">
    <property type="entry name" value="AB_hydrolase_1"/>
</dbReference>
<dbReference type="InterPro" id="IPR000639">
    <property type="entry name" value="Epox_hydrolase-like"/>
</dbReference>
<dbReference type="EMBL" id="BNAP01000008">
    <property type="protein sequence ID" value="GHG91567.1"/>
    <property type="molecule type" value="Genomic_DNA"/>
</dbReference>
<dbReference type="GO" id="GO:0016787">
    <property type="term" value="F:hydrolase activity"/>
    <property type="evidence" value="ECO:0007669"/>
    <property type="project" value="UniProtKB-KW"/>
</dbReference>
<evidence type="ECO:0000313" key="2">
    <source>
        <dbReference type="EMBL" id="GHG91567.1"/>
    </source>
</evidence>
<dbReference type="GO" id="GO:0016020">
    <property type="term" value="C:membrane"/>
    <property type="evidence" value="ECO:0007669"/>
    <property type="project" value="TreeGrafter"/>
</dbReference>
<reference evidence="2" key="2">
    <citation type="submission" date="2020-09" db="EMBL/GenBank/DDBJ databases">
        <authorList>
            <person name="Sun Q."/>
            <person name="Zhou Y."/>
        </authorList>
    </citation>
    <scope>NUCLEOTIDE SEQUENCE</scope>
    <source>
        <strain evidence="2">CGMCC 1.7081</strain>
    </source>
</reference>
<proteinExistence type="predicted"/>
<evidence type="ECO:0000313" key="3">
    <source>
        <dbReference type="Proteomes" id="UP000611500"/>
    </source>
</evidence>
<comment type="caution">
    <text evidence="2">The sequence shown here is derived from an EMBL/GenBank/DDBJ whole genome shotgun (WGS) entry which is preliminary data.</text>
</comment>
<keyword evidence="3" id="KW-1185">Reference proteome</keyword>
<dbReference type="Gene3D" id="3.40.50.1820">
    <property type="entry name" value="alpha/beta hydrolase"/>
    <property type="match status" value="1"/>
</dbReference>
<accession>A0A8J3H954</accession>
<dbReference type="Proteomes" id="UP000611500">
    <property type="component" value="Unassembled WGS sequence"/>
</dbReference>
<dbReference type="RefSeq" id="WP_028093559.1">
    <property type="nucleotide sequence ID" value="NZ_BNAP01000008.1"/>
</dbReference>
<dbReference type="PANTHER" id="PTHR43798:SF33">
    <property type="entry name" value="HYDROLASE, PUTATIVE (AFU_ORTHOLOGUE AFUA_2G14860)-RELATED"/>
    <property type="match status" value="1"/>
</dbReference>
<evidence type="ECO:0000259" key="1">
    <source>
        <dbReference type="Pfam" id="PF12697"/>
    </source>
</evidence>
<keyword evidence="2" id="KW-0378">Hydrolase</keyword>
<dbReference type="InterPro" id="IPR029058">
    <property type="entry name" value="AB_hydrolase_fold"/>
</dbReference>
<gene>
    <name evidence="2" type="ORF">GCM10010961_22910</name>
</gene>
<protein>
    <submittedName>
        <fullName evidence="2">Hydrolase</fullName>
    </submittedName>
</protein>
<dbReference type="AlphaFoldDB" id="A0A8J3H954"/>
<dbReference type="PRINTS" id="PR00111">
    <property type="entry name" value="ABHYDROLASE"/>
</dbReference>
<reference evidence="2" key="1">
    <citation type="journal article" date="2014" name="Int. J. Syst. Evol. Microbiol.">
        <title>Complete genome sequence of Corynebacterium casei LMG S-19264T (=DSM 44701T), isolated from a smear-ripened cheese.</title>
        <authorList>
            <consortium name="US DOE Joint Genome Institute (JGI-PGF)"/>
            <person name="Walter F."/>
            <person name="Albersmeier A."/>
            <person name="Kalinowski J."/>
            <person name="Ruckert C."/>
        </authorList>
    </citation>
    <scope>NUCLEOTIDE SEQUENCE</scope>
    <source>
        <strain evidence="2">CGMCC 1.7081</strain>
    </source>
</reference>
<dbReference type="SUPFAM" id="SSF53474">
    <property type="entry name" value="alpha/beta-Hydrolases"/>
    <property type="match status" value="1"/>
</dbReference>
<feature type="domain" description="AB hydrolase-1" evidence="1">
    <location>
        <begin position="24"/>
        <end position="262"/>
    </location>
</feature>
<organism evidence="2 3">
    <name type="scientific">Pseudodonghicola xiamenensis</name>
    <dbReference type="NCBI Taxonomy" id="337702"/>
    <lineage>
        <taxon>Bacteria</taxon>
        <taxon>Pseudomonadati</taxon>
        <taxon>Pseudomonadota</taxon>
        <taxon>Alphaproteobacteria</taxon>
        <taxon>Rhodobacterales</taxon>
        <taxon>Paracoccaceae</taxon>
        <taxon>Pseudodonghicola</taxon>
    </lineage>
</organism>
<dbReference type="PANTHER" id="PTHR43798">
    <property type="entry name" value="MONOACYLGLYCEROL LIPASE"/>
    <property type="match status" value="1"/>
</dbReference>
<dbReference type="Pfam" id="PF12697">
    <property type="entry name" value="Abhydrolase_6"/>
    <property type="match status" value="1"/>
</dbReference>
<sequence>MTGWSEHKAAGISYLERAGTGPVLVLLHGIGSRAASFTPLLAYLPAEYRVIAWNAPGYGNSDPLDQDWPVAADYARALARFLDQVVPEGQVMLLGHSLGALMAASFAAARRDRVSRLVFASPALGHGMARGGTLSAAAQSRIDDLERQGAEAFATARAARLVFAPEANPETVALVRSAMSQVKLPGYAQAARMLASGRLLDDAERLSVPTDVIVGAEDRVTPPEGAERAHAALPRAMRGRLTLLPEAGHAIYQQAPARFAAALELSPVPAAL</sequence>
<dbReference type="InterPro" id="IPR050266">
    <property type="entry name" value="AB_hydrolase_sf"/>
</dbReference>